<keyword evidence="4" id="KW-1185">Reference proteome</keyword>
<keyword evidence="2" id="KW-0812">Transmembrane</keyword>
<organism evidence="3 4">
    <name type="scientific">Oleomonas cavernae</name>
    <dbReference type="NCBI Taxonomy" id="2320859"/>
    <lineage>
        <taxon>Bacteria</taxon>
        <taxon>Pseudomonadati</taxon>
        <taxon>Pseudomonadota</taxon>
        <taxon>Alphaproteobacteria</taxon>
        <taxon>Acetobacterales</taxon>
        <taxon>Acetobacteraceae</taxon>
        <taxon>Oleomonas</taxon>
    </lineage>
</organism>
<evidence type="ECO:0000313" key="4">
    <source>
        <dbReference type="Proteomes" id="UP000284605"/>
    </source>
</evidence>
<protein>
    <submittedName>
        <fullName evidence="3">DUF2852 domain-containing protein</fullName>
    </submittedName>
</protein>
<evidence type="ECO:0000256" key="2">
    <source>
        <dbReference type="SAM" id="Phobius"/>
    </source>
</evidence>
<dbReference type="RefSeq" id="WP_119777631.1">
    <property type="nucleotide sequence ID" value="NZ_QYUK01000011.1"/>
</dbReference>
<keyword evidence="2" id="KW-1133">Transmembrane helix</keyword>
<gene>
    <name evidence="3" type="ORF">D3874_08130</name>
</gene>
<feature type="compositionally biased region" description="Basic and acidic residues" evidence="1">
    <location>
        <begin position="123"/>
        <end position="136"/>
    </location>
</feature>
<dbReference type="AlphaFoldDB" id="A0A418WAC6"/>
<accession>A0A418WAC6</accession>
<name>A0A418WAC6_9PROT</name>
<evidence type="ECO:0000313" key="3">
    <source>
        <dbReference type="EMBL" id="RJF86987.1"/>
    </source>
</evidence>
<dbReference type="InterPro" id="IPR021273">
    <property type="entry name" value="DUF2852"/>
</dbReference>
<proteinExistence type="predicted"/>
<reference evidence="3 4" key="1">
    <citation type="submission" date="2018-09" db="EMBL/GenBank/DDBJ databases">
        <authorList>
            <person name="Zhu H."/>
        </authorList>
    </citation>
    <scope>NUCLEOTIDE SEQUENCE [LARGE SCALE GENOMIC DNA]</scope>
    <source>
        <strain evidence="3 4">K1W22B-8</strain>
    </source>
</reference>
<feature type="region of interest" description="Disordered" evidence="1">
    <location>
        <begin position="123"/>
        <end position="145"/>
    </location>
</feature>
<dbReference type="Proteomes" id="UP000284605">
    <property type="component" value="Unassembled WGS sequence"/>
</dbReference>
<dbReference type="EMBL" id="QYUK01000011">
    <property type="protein sequence ID" value="RJF86987.1"/>
    <property type="molecule type" value="Genomic_DNA"/>
</dbReference>
<dbReference type="Pfam" id="PF11014">
    <property type="entry name" value="DUF2852"/>
    <property type="match status" value="1"/>
</dbReference>
<sequence>MDIAAKLDGITARLDEIGKPAWIGVMIAGFILFWPVGLGVLAYLIWSGRMAFWKHGGMHGMHHGHGRWHSPSCGGSRRRRHADSGNSAFDEYRAETLRRLEDEQQEFNSFLDDLRRAKDKAEFDQFMADRRRRSDDSAPQPQPEG</sequence>
<feature type="transmembrane region" description="Helical" evidence="2">
    <location>
        <begin position="21"/>
        <end position="46"/>
    </location>
</feature>
<evidence type="ECO:0000256" key="1">
    <source>
        <dbReference type="SAM" id="MobiDB-lite"/>
    </source>
</evidence>
<dbReference type="OrthoDB" id="9806878at2"/>
<comment type="caution">
    <text evidence="3">The sequence shown here is derived from an EMBL/GenBank/DDBJ whole genome shotgun (WGS) entry which is preliminary data.</text>
</comment>
<keyword evidence="2" id="KW-0472">Membrane</keyword>
<feature type="region of interest" description="Disordered" evidence="1">
    <location>
        <begin position="64"/>
        <end position="87"/>
    </location>
</feature>